<name>A0A0K1QDS7_9BACT</name>
<reference evidence="9 10" key="1">
    <citation type="submission" date="2015-08" db="EMBL/GenBank/DDBJ databases">
        <authorList>
            <person name="Babu N.S."/>
            <person name="Beckwith C.J."/>
            <person name="Beseler K.G."/>
            <person name="Brison A."/>
            <person name="Carone J.V."/>
            <person name="Caskin T.P."/>
            <person name="Diamond M."/>
            <person name="Durham M.E."/>
            <person name="Foxe J.M."/>
            <person name="Go M."/>
            <person name="Henderson B.A."/>
            <person name="Jones I.B."/>
            <person name="McGettigan J.A."/>
            <person name="Micheletti S.J."/>
            <person name="Nasrallah M.E."/>
            <person name="Ortiz D."/>
            <person name="Piller C.R."/>
            <person name="Privatt S.R."/>
            <person name="Schneider S.L."/>
            <person name="Sharp S."/>
            <person name="Smith T.C."/>
            <person name="Stanton J.D."/>
            <person name="Ullery H.E."/>
            <person name="Wilson R.J."/>
            <person name="Serrano M.G."/>
            <person name="Buck G."/>
            <person name="Lee V."/>
            <person name="Wang Y."/>
            <person name="Carvalho R."/>
            <person name="Voegtly L."/>
            <person name="Shi R."/>
            <person name="Duckworth R."/>
            <person name="Johnson A."/>
            <person name="Loviza R."/>
            <person name="Walstead R."/>
            <person name="Shah Z."/>
            <person name="Kiflezghi M."/>
            <person name="Wade K."/>
            <person name="Ball S.L."/>
            <person name="Bradley K.W."/>
            <person name="Asai D.J."/>
            <person name="Bowman C.A."/>
            <person name="Russell D.A."/>
            <person name="Pope W.H."/>
            <person name="Jacobs-Sera D."/>
            <person name="Hendrix R.W."/>
            <person name="Hatfull G.F."/>
        </authorList>
    </citation>
    <scope>NUCLEOTIDE SEQUENCE [LARGE SCALE GENOMIC DNA]</scope>
    <source>
        <strain evidence="9 10">DSM 27648</strain>
    </source>
</reference>
<dbReference type="Gene3D" id="1.20.120.330">
    <property type="entry name" value="Nucleotidyltransferases domain 2"/>
    <property type="match status" value="1"/>
</dbReference>
<protein>
    <submittedName>
        <fullName evidence="9">Glutamate-ammonia-ligase adenylyltransferase</fullName>
    </submittedName>
</protein>
<evidence type="ECO:0000256" key="2">
    <source>
        <dbReference type="ARBA" id="ARBA00022695"/>
    </source>
</evidence>
<dbReference type="Pfam" id="PF03710">
    <property type="entry name" value="GlnE"/>
    <property type="match status" value="1"/>
</dbReference>
<evidence type="ECO:0000256" key="1">
    <source>
        <dbReference type="ARBA" id="ARBA00022679"/>
    </source>
</evidence>
<evidence type="ECO:0000259" key="8">
    <source>
        <dbReference type="Pfam" id="PF08335"/>
    </source>
</evidence>
<dbReference type="STRING" id="1391654.AKJ09_10253"/>
<dbReference type="Proteomes" id="UP000064967">
    <property type="component" value="Chromosome"/>
</dbReference>
<dbReference type="InterPro" id="IPR013546">
    <property type="entry name" value="PII_UdlTrfase/GS_AdlTrfase"/>
</dbReference>
<evidence type="ECO:0000313" key="10">
    <source>
        <dbReference type="Proteomes" id="UP000064967"/>
    </source>
</evidence>
<evidence type="ECO:0000256" key="5">
    <source>
        <dbReference type="ARBA" id="ARBA00022842"/>
    </source>
</evidence>
<dbReference type="InterPro" id="IPR005190">
    <property type="entry name" value="GlnE_rpt_dom"/>
</dbReference>
<proteinExistence type="predicted"/>
<evidence type="ECO:0000313" key="9">
    <source>
        <dbReference type="EMBL" id="AKV03590.1"/>
    </source>
</evidence>
<keyword evidence="3" id="KW-0547">Nucleotide-binding</keyword>
<gene>
    <name evidence="9" type="ORF">AKJ09_10253</name>
</gene>
<dbReference type="PANTHER" id="PTHR30621:SF0">
    <property type="entry name" value="BIFUNCTIONAL GLUTAMINE SYNTHETASE ADENYLYLTRANSFERASE_ADENYLYL-REMOVING ENZYME"/>
    <property type="match status" value="1"/>
</dbReference>
<evidence type="ECO:0000256" key="6">
    <source>
        <dbReference type="ARBA" id="ARBA00023268"/>
    </source>
</evidence>
<evidence type="ECO:0000256" key="4">
    <source>
        <dbReference type="ARBA" id="ARBA00022840"/>
    </source>
</evidence>
<dbReference type="EMBL" id="CP012333">
    <property type="protein sequence ID" value="AKV03590.1"/>
    <property type="molecule type" value="Genomic_DNA"/>
</dbReference>
<dbReference type="KEGG" id="llu:AKJ09_10253"/>
<sequence length="594" mass="63721">MQFATGIQTHTLPRGELLETIARTVGHASGHELDKDLDKTRRRVATRFASLTKNQGGSEDKSAKLGPLLSAIDAGEDAIVASVIADGSSGLDFSSSTSPDLARHLVALARRPDFPLGASTRDRHPEFAPTLLEALADAADPDQATRLLAGFFGRLATPSVYARAMADDRQVLRKLVGLFGASAFLGEALVYHPELMESVLFAKGPPTPERARREVEEEIAAATNPERLAAEDVDEEDAFVGALRKAKARIMMEVGLAELAGELPTRGATLVLSALADATLEHATRRALAEKGLSGGLSVVAMGKLGGCEIGYGSDLDIFFVYETKEDGNEERYVRAAQRVLRLVSTPHGDGPGYELDTRLRPSGSHGLLVVSLEAFARYHGLSEGGSPLDDERRSAKPDGEDWERQALVKARPCAGDRELGKRVLTIANKVAYGRGAPDPTRVHHLRMRMQKELAREGPTRFDVKLGHGGIVDVEFATQWLQMKYGGDPRVRTTDTETALGALEACGYLDAGVAVVLREGYAMLRKLEQALRVVHGTSASFIEEGAPGLAALARRMGFRDSSNGTAGRALVERHRAVTADVRAAYLGVLGVPKG</sequence>
<dbReference type="SUPFAM" id="SSF81301">
    <property type="entry name" value="Nucleotidyltransferase"/>
    <property type="match status" value="1"/>
</dbReference>
<accession>A0A0K1QDS7</accession>
<dbReference type="InterPro" id="IPR023057">
    <property type="entry name" value="GlnE"/>
</dbReference>
<keyword evidence="10" id="KW-1185">Reference proteome</keyword>
<dbReference type="PATRIC" id="fig|1391654.3.peg.10390"/>
<organism evidence="9 10">
    <name type="scientific">Labilithrix luteola</name>
    <dbReference type="NCBI Taxonomy" id="1391654"/>
    <lineage>
        <taxon>Bacteria</taxon>
        <taxon>Pseudomonadati</taxon>
        <taxon>Myxococcota</taxon>
        <taxon>Polyangia</taxon>
        <taxon>Polyangiales</taxon>
        <taxon>Labilitrichaceae</taxon>
        <taxon>Labilithrix</taxon>
    </lineage>
</organism>
<dbReference type="CDD" id="cd05401">
    <property type="entry name" value="NT_GlnE_GlnD_like"/>
    <property type="match status" value="1"/>
</dbReference>
<dbReference type="GO" id="GO:0005524">
    <property type="term" value="F:ATP binding"/>
    <property type="evidence" value="ECO:0007669"/>
    <property type="project" value="UniProtKB-KW"/>
</dbReference>
<dbReference type="GO" id="GO:0016874">
    <property type="term" value="F:ligase activity"/>
    <property type="evidence" value="ECO:0007669"/>
    <property type="project" value="UniProtKB-KW"/>
</dbReference>
<keyword evidence="5" id="KW-0460">Magnesium</keyword>
<keyword evidence="4" id="KW-0067">ATP-binding</keyword>
<dbReference type="AlphaFoldDB" id="A0A0K1QDS7"/>
<dbReference type="PANTHER" id="PTHR30621">
    <property type="entry name" value="GLUTAMINE SYNTHETASE ADENYLYLTRANSFERASE"/>
    <property type="match status" value="1"/>
</dbReference>
<dbReference type="Gene3D" id="3.30.460.10">
    <property type="entry name" value="Beta Polymerase, domain 2"/>
    <property type="match status" value="1"/>
</dbReference>
<keyword evidence="2 9" id="KW-0548">Nucleotidyltransferase</keyword>
<feature type="domain" description="PII-uridylyltransferase/Glutamine-synthetase adenylyltransferase" evidence="8">
    <location>
        <begin position="447"/>
        <end position="583"/>
    </location>
</feature>
<keyword evidence="9" id="KW-0436">Ligase</keyword>
<keyword evidence="1 9" id="KW-0808">Transferase</keyword>
<evidence type="ECO:0000259" key="7">
    <source>
        <dbReference type="Pfam" id="PF03710"/>
    </source>
</evidence>
<dbReference type="Pfam" id="PF08335">
    <property type="entry name" value="GlnD_UR_UTase"/>
    <property type="match status" value="1"/>
</dbReference>
<keyword evidence="6" id="KW-0511">Multifunctional enzyme</keyword>
<dbReference type="GO" id="GO:0000820">
    <property type="term" value="P:regulation of glutamine family amino acid metabolic process"/>
    <property type="evidence" value="ECO:0007669"/>
    <property type="project" value="TreeGrafter"/>
</dbReference>
<dbReference type="OrthoDB" id="9759366at2"/>
<feature type="domain" description="Glutamate-ammonia ligase adenylyltransferase repeated" evidence="7">
    <location>
        <begin position="173"/>
        <end position="425"/>
    </location>
</feature>
<dbReference type="SUPFAM" id="SSF81593">
    <property type="entry name" value="Nucleotidyltransferase substrate binding subunit/domain"/>
    <property type="match status" value="1"/>
</dbReference>
<evidence type="ECO:0000256" key="3">
    <source>
        <dbReference type="ARBA" id="ARBA00022741"/>
    </source>
</evidence>
<dbReference type="InterPro" id="IPR043519">
    <property type="entry name" value="NT_sf"/>
</dbReference>
<dbReference type="GO" id="GO:0008882">
    <property type="term" value="F:[glutamate-ammonia-ligase] adenylyltransferase activity"/>
    <property type="evidence" value="ECO:0007669"/>
    <property type="project" value="InterPro"/>
</dbReference>
<dbReference type="GO" id="GO:0005829">
    <property type="term" value="C:cytosol"/>
    <property type="evidence" value="ECO:0007669"/>
    <property type="project" value="TreeGrafter"/>
</dbReference>